<protein>
    <recommendedName>
        <fullName evidence="5">procollagen-proline 4-dioxygenase</fullName>
        <ecNumber evidence="5">1.14.11.2</ecNumber>
    </recommendedName>
</protein>
<dbReference type="Pfam" id="PF08336">
    <property type="entry name" value="P4Ha_N"/>
    <property type="match status" value="1"/>
</dbReference>
<dbReference type="EMBL" id="GEBQ01013912">
    <property type="protein sequence ID" value="JAT26065.1"/>
    <property type="molecule type" value="Transcribed_RNA"/>
</dbReference>
<dbReference type="SMART" id="SM00702">
    <property type="entry name" value="P4Hc"/>
    <property type="match status" value="1"/>
</dbReference>
<keyword evidence="12" id="KW-0325">Glycoprotein</keyword>
<dbReference type="Gene3D" id="1.25.40.10">
    <property type="entry name" value="Tetratricopeptide repeat domain"/>
    <property type="match status" value="1"/>
</dbReference>
<dbReference type="Gene3D" id="6.10.140.1460">
    <property type="match status" value="1"/>
</dbReference>
<evidence type="ECO:0000256" key="1">
    <source>
        <dbReference type="ARBA" id="ARBA00001961"/>
    </source>
</evidence>
<keyword evidence="8" id="KW-0847">Vitamin C</keyword>
<dbReference type="PANTHER" id="PTHR10869">
    <property type="entry name" value="PROLYL 4-HYDROXYLASE ALPHA SUBUNIT"/>
    <property type="match status" value="1"/>
</dbReference>
<evidence type="ECO:0000259" key="15">
    <source>
        <dbReference type="PROSITE" id="PS51471"/>
    </source>
</evidence>
<evidence type="ECO:0000256" key="14">
    <source>
        <dbReference type="SAM" id="SignalP"/>
    </source>
</evidence>
<proteinExistence type="inferred from homology"/>
<keyword evidence="7" id="KW-0256">Endoplasmic reticulum</keyword>
<evidence type="ECO:0000256" key="3">
    <source>
        <dbReference type="ARBA" id="ARBA00004319"/>
    </source>
</evidence>
<dbReference type="GO" id="GO:0004656">
    <property type="term" value="F:procollagen-proline 4-dioxygenase activity"/>
    <property type="evidence" value="ECO:0007669"/>
    <property type="project" value="UniProtKB-EC"/>
</dbReference>
<evidence type="ECO:0000256" key="13">
    <source>
        <dbReference type="SAM" id="Coils"/>
    </source>
</evidence>
<comment type="function">
    <text evidence="2">Catalyzes the post-translational formation of 4-hydroxyproline in -Xaa-Pro-Gly- sequences in collagens and other proteins.</text>
</comment>
<evidence type="ECO:0000256" key="4">
    <source>
        <dbReference type="ARBA" id="ARBA00006511"/>
    </source>
</evidence>
<evidence type="ECO:0000256" key="8">
    <source>
        <dbReference type="ARBA" id="ARBA00022896"/>
    </source>
</evidence>
<evidence type="ECO:0000256" key="5">
    <source>
        <dbReference type="ARBA" id="ARBA00012269"/>
    </source>
</evidence>
<name>A0A1B6LQW5_9HEMI</name>
<keyword evidence="11" id="KW-0408">Iron</keyword>
<evidence type="ECO:0000256" key="12">
    <source>
        <dbReference type="ARBA" id="ARBA00023180"/>
    </source>
</evidence>
<evidence type="ECO:0000256" key="9">
    <source>
        <dbReference type="ARBA" id="ARBA00022964"/>
    </source>
</evidence>
<dbReference type="InterPro" id="IPR045054">
    <property type="entry name" value="P4HA-like"/>
</dbReference>
<feature type="coiled-coil region" evidence="13">
    <location>
        <begin position="41"/>
        <end position="68"/>
    </location>
</feature>
<dbReference type="PROSITE" id="PS51471">
    <property type="entry name" value="FE2OG_OXY"/>
    <property type="match status" value="1"/>
</dbReference>
<evidence type="ECO:0000256" key="10">
    <source>
        <dbReference type="ARBA" id="ARBA00023002"/>
    </source>
</evidence>
<evidence type="ECO:0000256" key="2">
    <source>
        <dbReference type="ARBA" id="ARBA00002035"/>
    </source>
</evidence>
<gene>
    <name evidence="16" type="ORF">g.10237</name>
</gene>
<dbReference type="GO" id="GO:0005788">
    <property type="term" value="C:endoplasmic reticulum lumen"/>
    <property type="evidence" value="ECO:0007669"/>
    <property type="project" value="UniProtKB-SubCell"/>
</dbReference>
<evidence type="ECO:0000313" key="16">
    <source>
        <dbReference type="EMBL" id="JAT26065.1"/>
    </source>
</evidence>
<dbReference type="EC" id="1.14.11.2" evidence="5"/>
<dbReference type="InterPro" id="IPR011990">
    <property type="entry name" value="TPR-like_helical_dom_sf"/>
</dbReference>
<dbReference type="InterPro" id="IPR013547">
    <property type="entry name" value="P4H_N"/>
</dbReference>
<dbReference type="GO" id="GO:0005506">
    <property type="term" value="F:iron ion binding"/>
    <property type="evidence" value="ECO:0007669"/>
    <property type="project" value="InterPro"/>
</dbReference>
<keyword evidence="13" id="KW-0175">Coiled coil</keyword>
<dbReference type="InterPro" id="IPR044862">
    <property type="entry name" value="Pro_4_hyd_alph_FE2OG_OXY"/>
</dbReference>
<keyword evidence="14" id="KW-0732">Signal</keyword>
<evidence type="ECO:0000256" key="7">
    <source>
        <dbReference type="ARBA" id="ARBA00022824"/>
    </source>
</evidence>
<dbReference type="AlphaFoldDB" id="A0A1B6LQW5"/>
<keyword evidence="6" id="KW-0479">Metal-binding</keyword>
<feature type="chain" id="PRO_5008587630" description="procollagen-proline 4-dioxygenase" evidence="14">
    <location>
        <begin position="24"/>
        <end position="548"/>
    </location>
</feature>
<dbReference type="InterPro" id="IPR006620">
    <property type="entry name" value="Pro_4_hyd_alph"/>
</dbReference>
<feature type="domain" description="Fe2OG dioxygenase" evidence="15">
    <location>
        <begin position="424"/>
        <end position="526"/>
    </location>
</feature>
<evidence type="ECO:0000256" key="11">
    <source>
        <dbReference type="ARBA" id="ARBA00023004"/>
    </source>
</evidence>
<dbReference type="Pfam" id="PF13640">
    <property type="entry name" value="2OG-FeII_Oxy_3"/>
    <property type="match status" value="1"/>
</dbReference>
<comment type="cofactor">
    <cofactor evidence="1">
        <name>L-ascorbate</name>
        <dbReference type="ChEBI" id="CHEBI:38290"/>
    </cofactor>
</comment>
<dbReference type="Gene3D" id="2.60.120.620">
    <property type="entry name" value="q2cbj1_9rhob like domain"/>
    <property type="match status" value="1"/>
</dbReference>
<dbReference type="GO" id="GO:0031418">
    <property type="term" value="F:L-ascorbic acid binding"/>
    <property type="evidence" value="ECO:0007669"/>
    <property type="project" value="UniProtKB-KW"/>
</dbReference>
<keyword evidence="9" id="KW-0223">Dioxygenase</keyword>
<feature type="signal peptide" evidence="14">
    <location>
        <begin position="1"/>
        <end position="23"/>
    </location>
</feature>
<sequence>MKTITFLVTTSLILLIYLELVVMDHPHKVLTTLFGTEQRILNELQRYIKQQERHVQFLERRLREVSETVPRQLNKEQYLRHPVNNLVLIRRLVFEWPSVARIGANLWRSSPKIYWPGKKELRQCLRTLIRLQRTYKLKTKHLAQGLVKGDQADVNVTGIDLLLIAVDYSIIQDSKMAYEWLDEAIAKFDDSISSITLLELYVISSCFSESKKGEGCFYTTDACFGGIGLLRVELQRRVDAGEGDSQGSVSALITLLEEAPLYEPSLFDLETWQIITGTDCPTHKKAMENYRWMLNGDKDKKVGKFNSMCRVATGSSLQPQHVLTCRYVHYNKTWLRLSPFRVEEFQLDPLVLLFHDFISDAEINEVHRRASPELETSEVLTDDGFSKPSKRRSSETAILISGESSVVDRITRRMADVTNLDTSTAEEAHVTRYGLGGENWPHVDFLDQHNILAGDRIATLMVYLSEVERGGHTVFQNWGLSVPPQKGAALFWFNLHRNGTGDSSTEHAGCPVLSGTKWVLNKWFHELNNDPTTYCVDDQKSTFKYFSS</sequence>
<dbReference type="InterPro" id="IPR005123">
    <property type="entry name" value="Oxoglu/Fe-dep_dioxygenase_dom"/>
</dbReference>
<keyword evidence="10" id="KW-0560">Oxidoreductase</keyword>
<accession>A0A1B6LQW5</accession>
<comment type="subcellular location">
    <subcellularLocation>
        <location evidence="3">Endoplasmic reticulum lumen</location>
    </subcellularLocation>
</comment>
<evidence type="ECO:0000256" key="6">
    <source>
        <dbReference type="ARBA" id="ARBA00022723"/>
    </source>
</evidence>
<dbReference type="PANTHER" id="PTHR10869:SF244">
    <property type="entry name" value="PROLYL 4-HYDROXYLASE SUBUNIT ALPHA-2"/>
    <property type="match status" value="1"/>
</dbReference>
<comment type="similarity">
    <text evidence="4">Belongs to the P4HA family.</text>
</comment>
<reference evidence="16" key="1">
    <citation type="submission" date="2015-11" db="EMBL/GenBank/DDBJ databases">
        <title>De novo transcriptome assembly of four potential Pierce s Disease insect vectors from Arizona vineyards.</title>
        <authorList>
            <person name="Tassone E.E."/>
        </authorList>
    </citation>
    <scope>NUCLEOTIDE SEQUENCE</scope>
</reference>
<organism evidence="16">
    <name type="scientific">Graphocephala atropunctata</name>
    <dbReference type="NCBI Taxonomy" id="36148"/>
    <lineage>
        <taxon>Eukaryota</taxon>
        <taxon>Metazoa</taxon>
        <taxon>Ecdysozoa</taxon>
        <taxon>Arthropoda</taxon>
        <taxon>Hexapoda</taxon>
        <taxon>Insecta</taxon>
        <taxon>Pterygota</taxon>
        <taxon>Neoptera</taxon>
        <taxon>Paraneoptera</taxon>
        <taxon>Hemiptera</taxon>
        <taxon>Auchenorrhyncha</taxon>
        <taxon>Membracoidea</taxon>
        <taxon>Cicadellidae</taxon>
        <taxon>Cicadellinae</taxon>
        <taxon>Cicadellini</taxon>
        <taxon>Graphocephala</taxon>
    </lineage>
</organism>